<keyword evidence="4" id="KW-1185">Reference proteome</keyword>
<feature type="compositionally biased region" description="Low complexity" evidence="1">
    <location>
        <begin position="15"/>
        <end position="27"/>
    </location>
</feature>
<gene>
    <name evidence="3" type="ORF">E3T49_00625</name>
</gene>
<dbReference type="AlphaFoldDB" id="A0A4Y8JYK2"/>
<accession>A0A4Y8JYK2</accession>
<dbReference type="InterPro" id="IPR009078">
    <property type="entry name" value="Ferritin-like_SF"/>
</dbReference>
<proteinExistence type="predicted"/>
<sequence>MGQKMGQKTGDQKMDGQQAGGQQMKGQKMGGQKMGAGDGTGGGTGLTDVASGTLTDDQKTELAAMAEEEKLAHDLYVAFDEQYDATVFTRIAKSETKHLDAVRILLERYELTDPTVGLAAGEFVTDDTQALYDTLLAEGSVSLDAAMEVGRTVEETDIADLTTANEDVTAPDVLKVYERLLAASEKHLVAFGG</sequence>
<evidence type="ECO:0000259" key="2">
    <source>
        <dbReference type="Pfam" id="PF09968"/>
    </source>
</evidence>
<dbReference type="EMBL" id="SOHA01000001">
    <property type="protein sequence ID" value="TFD34261.1"/>
    <property type="molecule type" value="Genomic_DNA"/>
</dbReference>
<comment type="caution">
    <text evidence="3">The sequence shown here is derived from an EMBL/GenBank/DDBJ whole genome shotgun (WGS) entry which is preliminary data.</text>
</comment>
<feature type="domain" description="DUF2202" evidence="2">
    <location>
        <begin position="62"/>
        <end position="191"/>
    </location>
</feature>
<protein>
    <submittedName>
        <fullName evidence="3">DUF2202 domain-containing protein</fullName>
    </submittedName>
</protein>
<feature type="region of interest" description="Disordered" evidence="1">
    <location>
        <begin position="1"/>
        <end position="52"/>
    </location>
</feature>
<dbReference type="Gene3D" id="1.20.1260.10">
    <property type="match status" value="1"/>
</dbReference>
<name>A0A4Y8JYK2_9MICO</name>
<dbReference type="Proteomes" id="UP000297472">
    <property type="component" value="Unassembled WGS sequence"/>
</dbReference>
<evidence type="ECO:0000313" key="3">
    <source>
        <dbReference type="EMBL" id="TFD34261.1"/>
    </source>
</evidence>
<feature type="compositionally biased region" description="Gly residues" evidence="1">
    <location>
        <begin position="28"/>
        <end position="45"/>
    </location>
</feature>
<organism evidence="3 4">
    <name type="scientific">Cryobacterium cryoconiti</name>
    <dbReference type="NCBI Taxonomy" id="1259239"/>
    <lineage>
        <taxon>Bacteria</taxon>
        <taxon>Bacillati</taxon>
        <taxon>Actinomycetota</taxon>
        <taxon>Actinomycetes</taxon>
        <taxon>Micrococcales</taxon>
        <taxon>Microbacteriaceae</taxon>
        <taxon>Cryobacterium</taxon>
    </lineage>
</organism>
<dbReference type="InterPro" id="IPR019243">
    <property type="entry name" value="DUF2202"/>
</dbReference>
<evidence type="ECO:0000256" key="1">
    <source>
        <dbReference type="SAM" id="MobiDB-lite"/>
    </source>
</evidence>
<dbReference type="InterPro" id="IPR012347">
    <property type="entry name" value="Ferritin-like"/>
</dbReference>
<reference evidence="3 4" key="1">
    <citation type="submission" date="2019-03" db="EMBL/GenBank/DDBJ databases">
        <title>Genomics of glacier-inhabiting Cryobacterium strains.</title>
        <authorList>
            <person name="Liu Q."/>
            <person name="Xin Y.-H."/>
        </authorList>
    </citation>
    <scope>NUCLEOTIDE SEQUENCE [LARGE SCALE GENOMIC DNA]</scope>
    <source>
        <strain evidence="3 4">TMT1-51</strain>
    </source>
</reference>
<dbReference type="SUPFAM" id="SSF47240">
    <property type="entry name" value="Ferritin-like"/>
    <property type="match status" value="1"/>
</dbReference>
<dbReference type="OrthoDB" id="9801086at2"/>
<dbReference type="CDD" id="cd01048">
    <property type="entry name" value="Ferritin_like_AB2"/>
    <property type="match status" value="1"/>
</dbReference>
<evidence type="ECO:0000313" key="4">
    <source>
        <dbReference type="Proteomes" id="UP000297472"/>
    </source>
</evidence>
<dbReference type="Pfam" id="PF09968">
    <property type="entry name" value="DUF2202"/>
    <property type="match status" value="1"/>
</dbReference>